<evidence type="ECO:0000256" key="2">
    <source>
        <dbReference type="ARBA" id="ARBA00022714"/>
    </source>
</evidence>
<dbReference type="GO" id="GO:0046872">
    <property type="term" value="F:metal ion binding"/>
    <property type="evidence" value="ECO:0007669"/>
    <property type="project" value="UniProtKB-KW"/>
</dbReference>
<comment type="similarity">
    <text evidence="1 7">Belongs to the glutaredoxin family. Monothiol subfamily.</text>
</comment>
<evidence type="ECO:0000313" key="11">
    <source>
        <dbReference type="EMBL" id="SUX17333.1"/>
    </source>
</evidence>
<keyword evidence="4 9" id="KW-0408">Iron</keyword>
<gene>
    <name evidence="11" type="primary">grxD</name>
    <name evidence="11" type="ORF">NCTC13294_00025</name>
</gene>
<evidence type="ECO:0000256" key="6">
    <source>
        <dbReference type="ARBA" id="ARBA00023284"/>
    </source>
</evidence>
<evidence type="ECO:0000256" key="9">
    <source>
        <dbReference type="PIRSR" id="PIRSR005894-2"/>
    </source>
</evidence>
<dbReference type="InterPro" id="IPR036249">
    <property type="entry name" value="Thioredoxin-like_sf"/>
</dbReference>
<reference evidence="11 12" key="1">
    <citation type="submission" date="2018-06" db="EMBL/GenBank/DDBJ databases">
        <authorList>
            <consortium name="Pathogen Informatics"/>
            <person name="Doyle S."/>
        </authorList>
    </citation>
    <scope>NUCLEOTIDE SEQUENCE [LARGE SCALE GENOMIC DNA]</scope>
    <source>
        <strain evidence="11 12">NCTC13294</strain>
    </source>
</reference>
<keyword evidence="5 9" id="KW-0411">Iron-sulfur</keyword>
<dbReference type="Pfam" id="PF00462">
    <property type="entry name" value="Glutaredoxin"/>
    <property type="match status" value="1"/>
</dbReference>
<dbReference type="InterPro" id="IPR002109">
    <property type="entry name" value="Glutaredoxin"/>
</dbReference>
<dbReference type="OrthoDB" id="9804115at2"/>
<dbReference type="InterPro" id="IPR014434">
    <property type="entry name" value="Monothiol_GRX"/>
</dbReference>
<dbReference type="AlphaFoldDB" id="A0A381DWA5"/>
<dbReference type="PANTHER" id="PTHR10293:SF72">
    <property type="entry name" value="MONOTHIOL GLUTAREDOXIN-S14, CHLOROPLASTIC"/>
    <property type="match status" value="1"/>
</dbReference>
<dbReference type="NCBIfam" id="TIGR00365">
    <property type="entry name" value="Grx4 family monothiol glutaredoxin"/>
    <property type="match status" value="1"/>
</dbReference>
<evidence type="ECO:0000256" key="7">
    <source>
        <dbReference type="PIRNR" id="PIRNR005894"/>
    </source>
</evidence>
<feature type="domain" description="Glutaredoxin" evidence="10">
    <location>
        <begin position="16"/>
        <end position="80"/>
    </location>
</feature>
<dbReference type="Gene3D" id="3.40.30.10">
    <property type="entry name" value="Glutaredoxin"/>
    <property type="match status" value="1"/>
</dbReference>
<dbReference type="PROSITE" id="PS51354">
    <property type="entry name" value="GLUTAREDOXIN_2"/>
    <property type="match status" value="1"/>
</dbReference>
<dbReference type="Proteomes" id="UP000254572">
    <property type="component" value="Unassembled WGS sequence"/>
</dbReference>
<keyword evidence="12" id="KW-1185">Reference proteome</keyword>
<dbReference type="SUPFAM" id="SSF52833">
    <property type="entry name" value="Thioredoxin-like"/>
    <property type="match status" value="1"/>
</dbReference>
<accession>A0A381DWA5</accession>
<dbReference type="FunFam" id="3.40.30.10:FF:000005">
    <property type="entry name" value="Glutaredoxin 5"/>
    <property type="match status" value="1"/>
</dbReference>
<sequence length="108" mass="12105">MDTIARIKEQIATNPVLIYMKGTPDQPMCGFSAKAVTCLKEVGEPFAYVNILQDPEIRAELPKYADWPTFPQLWVKGELIGGCDIVVEMHQAGELAELLKDIEWPEEA</sequence>
<evidence type="ECO:0000313" key="12">
    <source>
        <dbReference type="Proteomes" id="UP000254572"/>
    </source>
</evidence>
<keyword evidence="3 9" id="KW-0479">Metal-binding</keyword>
<evidence type="ECO:0000256" key="4">
    <source>
        <dbReference type="ARBA" id="ARBA00023004"/>
    </source>
</evidence>
<keyword evidence="2 9" id="KW-0001">2Fe-2S</keyword>
<feature type="binding site" evidence="8">
    <location>
        <position position="58"/>
    </location>
    <ligand>
        <name>glutathione</name>
        <dbReference type="ChEBI" id="CHEBI:57925"/>
    </ligand>
</feature>
<feature type="binding site" evidence="8">
    <location>
        <position position="70"/>
    </location>
    <ligand>
        <name>glutathione</name>
        <dbReference type="ChEBI" id="CHEBI:57925"/>
    </ligand>
</feature>
<feature type="binding site" evidence="8">
    <location>
        <position position="21"/>
    </location>
    <ligand>
        <name>glutathione</name>
        <dbReference type="ChEBI" id="CHEBI:57925"/>
    </ligand>
</feature>
<dbReference type="RefSeq" id="WP_115610390.1">
    <property type="nucleotide sequence ID" value="NZ_JBHLZC010000001.1"/>
</dbReference>
<feature type="binding site" evidence="8">
    <location>
        <begin position="83"/>
        <end position="84"/>
    </location>
    <ligand>
        <name>glutathione</name>
        <dbReference type="ChEBI" id="CHEBI:57925"/>
    </ligand>
</feature>
<dbReference type="GO" id="GO:0015036">
    <property type="term" value="F:disulfide oxidoreductase activity"/>
    <property type="evidence" value="ECO:0007669"/>
    <property type="project" value="InterPro"/>
</dbReference>
<organism evidence="11 12">
    <name type="scientific">Cardiobacterium valvarum</name>
    <dbReference type="NCBI Taxonomy" id="194702"/>
    <lineage>
        <taxon>Bacteria</taxon>
        <taxon>Pseudomonadati</taxon>
        <taxon>Pseudomonadota</taxon>
        <taxon>Gammaproteobacteria</taxon>
        <taxon>Cardiobacteriales</taxon>
        <taxon>Cardiobacteriaceae</taxon>
        <taxon>Cardiobacterium</taxon>
    </lineage>
</organism>
<dbReference type="PANTHER" id="PTHR10293">
    <property type="entry name" value="GLUTAREDOXIN FAMILY MEMBER"/>
    <property type="match status" value="1"/>
</dbReference>
<evidence type="ECO:0000259" key="10">
    <source>
        <dbReference type="Pfam" id="PF00462"/>
    </source>
</evidence>
<evidence type="ECO:0000256" key="5">
    <source>
        <dbReference type="ARBA" id="ARBA00023014"/>
    </source>
</evidence>
<feature type="binding site" evidence="9">
    <location>
        <position position="29"/>
    </location>
    <ligand>
        <name>[2Fe-2S] cluster</name>
        <dbReference type="ChEBI" id="CHEBI:190135"/>
        <note>ligand shared between dimeric partners</note>
    </ligand>
</feature>
<name>A0A381DWA5_9GAMM</name>
<dbReference type="CDD" id="cd03028">
    <property type="entry name" value="GRX_PICOT_like"/>
    <property type="match status" value="1"/>
</dbReference>
<evidence type="ECO:0000256" key="8">
    <source>
        <dbReference type="PIRSR" id="PIRSR005894-1"/>
    </source>
</evidence>
<proteinExistence type="inferred from homology"/>
<evidence type="ECO:0000256" key="1">
    <source>
        <dbReference type="ARBA" id="ARBA00009630"/>
    </source>
</evidence>
<evidence type="ECO:0000256" key="3">
    <source>
        <dbReference type="ARBA" id="ARBA00022723"/>
    </source>
</evidence>
<dbReference type="PIRSF" id="PIRSF005894">
    <property type="entry name" value="Monothiol_GRX"/>
    <property type="match status" value="1"/>
</dbReference>
<dbReference type="EMBL" id="UFUW01000001">
    <property type="protein sequence ID" value="SUX17333.1"/>
    <property type="molecule type" value="Genomic_DNA"/>
</dbReference>
<dbReference type="InterPro" id="IPR033658">
    <property type="entry name" value="GRX_PICOT-like"/>
</dbReference>
<protein>
    <recommendedName>
        <fullName evidence="7">Glutaredoxin</fullName>
    </recommendedName>
</protein>
<keyword evidence="6" id="KW-0676">Redox-active center</keyword>
<dbReference type="GO" id="GO:0051537">
    <property type="term" value="F:2 iron, 2 sulfur cluster binding"/>
    <property type="evidence" value="ECO:0007669"/>
    <property type="project" value="UniProtKB-KW"/>
</dbReference>
<dbReference type="InterPro" id="IPR004480">
    <property type="entry name" value="Monothiol_GRX-rel"/>
</dbReference>